<proteinExistence type="predicted"/>
<dbReference type="EMBL" id="BMAW01053598">
    <property type="protein sequence ID" value="GFS91813.1"/>
    <property type="molecule type" value="Genomic_DNA"/>
</dbReference>
<evidence type="ECO:0000313" key="2">
    <source>
        <dbReference type="Proteomes" id="UP000887013"/>
    </source>
</evidence>
<accession>A0A8X6N2Y1</accession>
<evidence type="ECO:0000313" key="1">
    <source>
        <dbReference type="EMBL" id="GFS91813.1"/>
    </source>
</evidence>
<comment type="caution">
    <text evidence="1">The sequence shown here is derived from an EMBL/GenBank/DDBJ whole genome shotgun (WGS) entry which is preliminary data.</text>
</comment>
<keyword evidence="2" id="KW-1185">Reference proteome</keyword>
<dbReference type="OrthoDB" id="6421614at2759"/>
<organism evidence="1 2">
    <name type="scientific">Nephila pilipes</name>
    <name type="common">Giant wood spider</name>
    <name type="synonym">Nephila maculata</name>
    <dbReference type="NCBI Taxonomy" id="299642"/>
    <lineage>
        <taxon>Eukaryota</taxon>
        <taxon>Metazoa</taxon>
        <taxon>Ecdysozoa</taxon>
        <taxon>Arthropoda</taxon>
        <taxon>Chelicerata</taxon>
        <taxon>Arachnida</taxon>
        <taxon>Araneae</taxon>
        <taxon>Araneomorphae</taxon>
        <taxon>Entelegynae</taxon>
        <taxon>Araneoidea</taxon>
        <taxon>Nephilidae</taxon>
        <taxon>Nephila</taxon>
    </lineage>
</organism>
<reference evidence="1" key="1">
    <citation type="submission" date="2020-08" db="EMBL/GenBank/DDBJ databases">
        <title>Multicomponent nature underlies the extraordinary mechanical properties of spider dragline silk.</title>
        <authorList>
            <person name="Kono N."/>
            <person name="Nakamura H."/>
            <person name="Mori M."/>
            <person name="Yoshida Y."/>
            <person name="Ohtoshi R."/>
            <person name="Malay A.D."/>
            <person name="Moran D.A.P."/>
            <person name="Tomita M."/>
            <person name="Numata K."/>
            <person name="Arakawa K."/>
        </authorList>
    </citation>
    <scope>NUCLEOTIDE SEQUENCE</scope>
</reference>
<gene>
    <name evidence="1" type="primary">AVEN_20706_1</name>
    <name evidence="1" type="ORF">NPIL_583691</name>
</gene>
<dbReference type="AlphaFoldDB" id="A0A8X6N2Y1"/>
<dbReference type="Proteomes" id="UP000887013">
    <property type="component" value="Unassembled WGS sequence"/>
</dbReference>
<name>A0A8X6N2Y1_NEPPI</name>
<sequence length="139" mass="15879">MHLSLKAENILYLTLIFHRPRNMANLQKYLYEATGRMCLILLLFFIVCKATAYDISSSSDESSSSDIDEVKRFNEGDDIAYYKNYGMNDDMAKRALSFLARWRPQFAGMPKINTRSEFVSAVTRGGGHSRPLGQPLRWG</sequence>
<protein>
    <submittedName>
        <fullName evidence="1">Uncharacterized protein</fullName>
    </submittedName>
</protein>